<dbReference type="PANTHER" id="PTHR48081:SF8">
    <property type="entry name" value="ALPHA_BETA HYDROLASE FOLD-3 DOMAIN-CONTAINING PROTEIN-RELATED"/>
    <property type="match status" value="1"/>
</dbReference>
<dbReference type="Gene3D" id="3.40.50.1820">
    <property type="entry name" value="alpha/beta hydrolase"/>
    <property type="match status" value="1"/>
</dbReference>
<dbReference type="AlphaFoldDB" id="A0AAD4M5X2"/>
<feature type="domain" description="Alpha/beta hydrolase fold-3" evidence="2">
    <location>
        <begin position="94"/>
        <end position="311"/>
    </location>
</feature>
<protein>
    <submittedName>
        <fullName evidence="3">Alpha/Beta hydrolase protein</fullName>
    </submittedName>
</protein>
<dbReference type="EMBL" id="WTXG01000014">
    <property type="protein sequence ID" value="KAI0301656.1"/>
    <property type="molecule type" value="Genomic_DNA"/>
</dbReference>
<evidence type="ECO:0000259" key="2">
    <source>
        <dbReference type="Pfam" id="PF07859"/>
    </source>
</evidence>
<dbReference type="Proteomes" id="UP001203297">
    <property type="component" value="Unassembled WGS sequence"/>
</dbReference>
<dbReference type="Pfam" id="PF07859">
    <property type="entry name" value="Abhydrolase_3"/>
    <property type="match status" value="1"/>
</dbReference>
<dbReference type="InterPro" id="IPR050300">
    <property type="entry name" value="GDXG_lipolytic_enzyme"/>
</dbReference>
<keyword evidence="1 3" id="KW-0378">Hydrolase</keyword>
<dbReference type="InterPro" id="IPR013094">
    <property type="entry name" value="AB_hydrolase_3"/>
</dbReference>
<name>A0AAD4M5X2_9AGAM</name>
<dbReference type="SUPFAM" id="SSF53474">
    <property type="entry name" value="alpha/beta-Hydrolases"/>
    <property type="match status" value="1"/>
</dbReference>
<evidence type="ECO:0000256" key="1">
    <source>
        <dbReference type="ARBA" id="ARBA00022801"/>
    </source>
</evidence>
<proteinExistence type="predicted"/>
<accession>A0AAD4M5X2</accession>
<sequence length="347" mass="38594">MSQYSHLSELDPELSAFLKEHPPQAFPRPDDVAALQKWWITHAQPRAAAYDKGRLPPDANYRVQDYKVPVEGGEITVRAVIPGTGDEGQQYPFLFWTHGGGLIFGDVDQDDFFLRNISTELQVTTLNVDYRVAPGHLFPVQLNDSFAALKWAIANTDTLSISLEKGFIIGGCSAGGTLAAGLTIRVRDDPFFRDTPITGQYLSCPLLVHIDAYSNRASFPNELLSAEQNKDVPVLTKEMIIWTFKTIGGSSTDPELSPVLATSHVGLPPTFFQICGLDPLRDDAFLYDRILREAGCKTHVNVYPGLPHVFYVEYPSLQSSEKYQSDIRIGLRWLLNKGENTPHQSSL</sequence>
<gene>
    <name evidence="3" type="ORF">B0F90DRAFT_1810139</name>
</gene>
<dbReference type="PANTHER" id="PTHR48081">
    <property type="entry name" value="AB HYDROLASE SUPERFAMILY PROTEIN C4A8.06C"/>
    <property type="match status" value="1"/>
</dbReference>
<evidence type="ECO:0000313" key="3">
    <source>
        <dbReference type="EMBL" id="KAI0301656.1"/>
    </source>
</evidence>
<dbReference type="InterPro" id="IPR029058">
    <property type="entry name" value="AB_hydrolase_fold"/>
</dbReference>
<evidence type="ECO:0000313" key="4">
    <source>
        <dbReference type="Proteomes" id="UP001203297"/>
    </source>
</evidence>
<reference evidence="3" key="1">
    <citation type="journal article" date="2022" name="New Phytol.">
        <title>Evolutionary transition to the ectomycorrhizal habit in the genomes of a hyperdiverse lineage of mushroom-forming fungi.</title>
        <authorList>
            <person name="Looney B."/>
            <person name="Miyauchi S."/>
            <person name="Morin E."/>
            <person name="Drula E."/>
            <person name="Courty P.E."/>
            <person name="Kohler A."/>
            <person name="Kuo A."/>
            <person name="LaButti K."/>
            <person name="Pangilinan J."/>
            <person name="Lipzen A."/>
            <person name="Riley R."/>
            <person name="Andreopoulos W."/>
            <person name="He G."/>
            <person name="Johnson J."/>
            <person name="Nolan M."/>
            <person name="Tritt A."/>
            <person name="Barry K.W."/>
            <person name="Grigoriev I.V."/>
            <person name="Nagy L.G."/>
            <person name="Hibbett D."/>
            <person name="Henrissat B."/>
            <person name="Matheny P.B."/>
            <person name="Labbe J."/>
            <person name="Martin F.M."/>
        </authorList>
    </citation>
    <scope>NUCLEOTIDE SEQUENCE</scope>
    <source>
        <strain evidence="3">BPL690</strain>
    </source>
</reference>
<dbReference type="GO" id="GO:0016787">
    <property type="term" value="F:hydrolase activity"/>
    <property type="evidence" value="ECO:0007669"/>
    <property type="project" value="UniProtKB-KW"/>
</dbReference>
<keyword evidence="4" id="KW-1185">Reference proteome</keyword>
<organism evidence="3 4">
    <name type="scientific">Multifurca ochricompacta</name>
    <dbReference type="NCBI Taxonomy" id="376703"/>
    <lineage>
        <taxon>Eukaryota</taxon>
        <taxon>Fungi</taxon>
        <taxon>Dikarya</taxon>
        <taxon>Basidiomycota</taxon>
        <taxon>Agaricomycotina</taxon>
        <taxon>Agaricomycetes</taxon>
        <taxon>Russulales</taxon>
        <taxon>Russulaceae</taxon>
        <taxon>Multifurca</taxon>
    </lineage>
</organism>
<comment type="caution">
    <text evidence="3">The sequence shown here is derived from an EMBL/GenBank/DDBJ whole genome shotgun (WGS) entry which is preliminary data.</text>
</comment>